<organism evidence="1 2">
    <name type="scientific">Arcanobacterium wilhelmae</name>
    <dbReference type="NCBI Taxonomy" id="1803177"/>
    <lineage>
        <taxon>Bacteria</taxon>
        <taxon>Bacillati</taxon>
        <taxon>Actinomycetota</taxon>
        <taxon>Actinomycetes</taxon>
        <taxon>Actinomycetales</taxon>
        <taxon>Actinomycetaceae</taxon>
        <taxon>Arcanobacterium</taxon>
    </lineage>
</organism>
<sequence length="396" mass="42112">MEFRIVSEPAQIVAPWKGSVAGERIGELRIPALAVVGGRAHLFFDVRPAPASGSGADFIGTTLASDLPNPNWIAHMSAEISHQAAPQLSQFPSHECGVLSVDDFSPTFFASHPLYRGKGRNKLAKLQGSEVSAGLWSDPEPVSMPAPIASDAAVCATSRGIFLAYGSTESVGYFESRAGGEQLEPWVAFGATPDVLEHRNISAELYAATGADAIFATSGSTIEFAGRVLVPYVARWGERTGVVIVHFDGTRIAHIAEPITAPGVLLDETTLAVVGNEVWANFRVQGFAGRGSGVRFLARSRDGVRFSEPAPLELPDPGCNAKQLGELFLHPGSPSSRENGAIERISNAGGWRAERVLDLGDSPFGYCDAAWLPSGHLLVVFERDAALWQVTVVLAE</sequence>
<name>A0ABT9NAS0_9ACTO</name>
<dbReference type="RefSeq" id="WP_423190682.1">
    <property type="nucleotide sequence ID" value="NZ_CP121247.1"/>
</dbReference>
<evidence type="ECO:0008006" key="3">
    <source>
        <dbReference type="Google" id="ProtNLM"/>
    </source>
</evidence>
<dbReference type="InterPro" id="IPR036278">
    <property type="entry name" value="Sialidase_sf"/>
</dbReference>
<comment type="caution">
    <text evidence="1">The sequence shown here is derived from an EMBL/GenBank/DDBJ whole genome shotgun (WGS) entry which is preliminary data.</text>
</comment>
<dbReference type="Gene3D" id="2.120.10.10">
    <property type="match status" value="1"/>
</dbReference>
<gene>
    <name evidence="1" type="ORF">J2S49_000853</name>
</gene>
<dbReference type="Proteomes" id="UP001235966">
    <property type="component" value="Unassembled WGS sequence"/>
</dbReference>
<accession>A0ABT9NAS0</accession>
<dbReference type="CDD" id="cd15482">
    <property type="entry name" value="Sialidase_non-viral"/>
    <property type="match status" value="1"/>
</dbReference>
<reference evidence="1 2" key="1">
    <citation type="submission" date="2023-07" db="EMBL/GenBank/DDBJ databases">
        <title>Sequencing the genomes of 1000 actinobacteria strains.</title>
        <authorList>
            <person name="Klenk H.-P."/>
        </authorList>
    </citation>
    <scope>NUCLEOTIDE SEQUENCE [LARGE SCALE GENOMIC DNA]</scope>
    <source>
        <strain evidence="1 2">DSM 102162</strain>
    </source>
</reference>
<dbReference type="EMBL" id="JAUSQW010000001">
    <property type="protein sequence ID" value="MDP9800777.1"/>
    <property type="molecule type" value="Genomic_DNA"/>
</dbReference>
<evidence type="ECO:0000313" key="1">
    <source>
        <dbReference type="EMBL" id="MDP9800777.1"/>
    </source>
</evidence>
<evidence type="ECO:0000313" key="2">
    <source>
        <dbReference type="Proteomes" id="UP001235966"/>
    </source>
</evidence>
<protein>
    <recommendedName>
        <fullName evidence="3">Exo-alpha-sialidase</fullName>
    </recommendedName>
</protein>
<proteinExistence type="predicted"/>
<dbReference type="SUPFAM" id="SSF50939">
    <property type="entry name" value="Sialidases"/>
    <property type="match status" value="1"/>
</dbReference>
<keyword evidence="2" id="KW-1185">Reference proteome</keyword>